<organism evidence="2 3">
    <name type="scientific">Roseburia faecis</name>
    <dbReference type="NCBI Taxonomy" id="301302"/>
    <lineage>
        <taxon>Bacteria</taxon>
        <taxon>Bacillati</taxon>
        <taxon>Bacillota</taxon>
        <taxon>Clostridia</taxon>
        <taxon>Lachnospirales</taxon>
        <taxon>Lachnospiraceae</taxon>
        <taxon>Roseburia</taxon>
    </lineage>
</organism>
<protein>
    <submittedName>
        <fullName evidence="2">Uncharacterized protein</fullName>
    </submittedName>
</protein>
<evidence type="ECO:0000313" key="3">
    <source>
        <dbReference type="Proteomes" id="UP000049979"/>
    </source>
</evidence>
<evidence type="ECO:0000256" key="1">
    <source>
        <dbReference type="SAM" id="Phobius"/>
    </source>
</evidence>
<gene>
    <name evidence="2" type="ORF">M72_00871</name>
</gene>
<dbReference type="GeneID" id="99746986"/>
<dbReference type="AlphaFoldDB" id="A0A0M6WCG7"/>
<dbReference type="EMBL" id="CVRR01000005">
    <property type="protein sequence ID" value="CRL32961.1"/>
    <property type="molecule type" value="Genomic_DNA"/>
</dbReference>
<keyword evidence="3" id="KW-1185">Reference proteome</keyword>
<keyword evidence="1" id="KW-0812">Transmembrane</keyword>
<keyword evidence="1" id="KW-1133">Transmembrane helix</keyword>
<sequence>MAAVVKEYGGAVLAAVGGVVFLGTLGQFLLSRQGLIMQMIEVWGNGGC</sequence>
<proteinExistence type="predicted"/>
<dbReference type="Proteomes" id="UP000049979">
    <property type="component" value="Unassembled WGS sequence"/>
</dbReference>
<keyword evidence="1" id="KW-0472">Membrane</keyword>
<evidence type="ECO:0000313" key="2">
    <source>
        <dbReference type="EMBL" id="CRL32961.1"/>
    </source>
</evidence>
<dbReference type="RefSeq" id="WP_176694755.1">
    <property type="nucleotide sequence ID" value="NZ_CP173697.1"/>
</dbReference>
<feature type="transmembrane region" description="Helical" evidence="1">
    <location>
        <begin position="12"/>
        <end position="30"/>
    </location>
</feature>
<reference evidence="3" key="1">
    <citation type="submission" date="2015-05" db="EMBL/GenBank/DDBJ databases">
        <authorList>
            <consortium name="Pathogen Informatics"/>
        </authorList>
    </citation>
    <scope>NUCLEOTIDE SEQUENCE [LARGE SCALE GENOMIC DNA]</scope>
    <source>
        <strain evidence="3">M72</strain>
    </source>
</reference>
<name>A0A0M6WCG7_9FIRM</name>
<dbReference type="STRING" id="301302.ERS852420_02535"/>
<accession>A0A0M6WCG7</accession>